<protein>
    <submittedName>
        <fullName evidence="5">Uncharacterized protein</fullName>
    </submittedName>
</protein>
<evidence type="ECO:0000313" key="4">
    <source>
        <dbReference type="EMBL" id="EMN4143377.1"/>
    </source>
</evidence>
<evidence type="ECO:0000313" key="8">
    <source>
        <dbReference type="Proteomes" id="UP000512222"/>
    </source>
</evidence>
<dbReference type="Proteomes" id="UP000855471">
    <property type="component" value="Unassembled WGS sequence"/>
</dbReference>
<organism evidence="5">
    <name type="scientific">Citrobacter freundii</name>
    <dbReference type="NCBI Taxonomy" id="546"/>
    <lineage>
        <taxon>Bacteria</taxon>
        <taxon>Pseudomonadati</taxon>
        <taxon>Pseudomonadota</taxon>
        <taxon>Gammaproteobacteria</taxon>
        <taxon>Enterobacterales</taxon>
        <taxon>Enterobacteriaceae</taxon>
        <taxon>Citrobacter</taxon>
        <taxon>Citrobacter freundii complex</taxon>
    </lineage>
</organism>
<feature type="transmembrane region" description="Helical" evidence="1">
    <location>
        <begin position="57"/>
        <end position="76"/>
    </location>
</feature>
<dbReference type="Proteomes" id="UP000512222">
    <property type="component" value="Chromosome"/>
</dbReference>
<dbReference type="EMBL" id="JAWPBU010000018">
    <property type="protein sequence ID" value="MDW2759937.1"/>
    <property type="molecule type" value="Genomic_DNA"/>
</dbReference>
<reference evidence="7" key="4">
    <citation type="journal article" date="2021" name="Microb. Genom.">
        <title>A genomic epidemiological study shows that prevalence of antimicrobial resistance in Enterobacterales is associated with the livestock host, as well as antimicrobial usage.</title>
        <authorList>
            <person name="AbuOun M."/>
            <person name="Jones H."/>
            <person name="Stubberfield E."/>
            <person name="Gilson D."/>
            <person name="Shaw L.P."/>
            <person name="Hubbard A.T.M."/>
            <person name="Chau K.K."/>
            <person name="Sebra R."/>
            <person name="Peto T.E.A."/>
            <person name="Crook D.W."/>
            <person name="Read D.S."/>
            <person name="Gweon H.S."/>
            <person name="Walker A.S."/>
            <person name="Stoesser N."/>
            <person name="Smith R.P."/>
            <person name="Anjum M.F."/>
            <person name="On Behalf Of The Rehab Consortium."/>
        </authorList>
    </citation>
    <scope>NUCLEOTIDE SEQUENCE</scope>
    <source>
        <strain evidence="7">RHBSTW-00370</strain>
    </source>
</reference>
<name>A0A4S2X7H4_CITFR</name>
<reference evidence="2" key="5">
    <citation type="submission" date="2021-07" db="EMBL/GenBank/DDBJ databases">
        <authorList>
            <consortium name="Clinical and Environmental Microbiology Branch: Whole genome sequencing antimicrobial resistance pathogens in the healthcare setting"/>
        </authorList>
    </citation>
    <scope>NUCLEOTIDE SEQUENCE</scope>
    <source>
        <strain evidence="2">2021DK-00049</strain>
        <strain evidence="4">2023GN-00102</strain>
        <strain evidence="3">2023GN-00287</strain>
    </source>
</reference>
<evidence type="ECO:0000313" key="2">
    <source>
        <dbReference type="EMBL" id="EHT9940662.1"/>
    </source>
</evidence>
<dbReference type="EMBL" id="DACSXJ010000038">
    <property type="protein sequence ID" value="HAT3899854.1"/>
    <property type="molecule type" value="Genomic_DNA"/>
</dbReference>
<dbReference type="Proteomes" id="UP001279522">
    <property type="component" value="Unassembled WGS sequence"/>
</dbReference>
<dbReference type="EMBL" id="ABBJDF010000023">
    <property type="protein sequence ID" value="EHT9940662.1"/>
    <property type="molecule type" value="Genomic_DNA"/>
</dbReference>
<evidence type="ECO:0000313" key="7">
    <source>
        <dbReference type="EMBL" id="QLV28605.1"/>
    </source>
</evidence>
<dbReference type="EMBL" id="ABOSXX010000003">
    <property type="protein sequence ID" value="ELV3678675.1"/>
    <property type="molecule type" value="Genomic_DNA"/>
</dbReference>
<dbReference type="EMBL" id="ABKLER030000002">
    <property type="protein sequence ID" value="EMN4143377.1"/>
    <property type="molecule type" value="Genomic_DNA"/>
</dbReference>
<reference evidence="6" key="6">
    <citation type="submission" date="2023-10" db="EMBL/GenBank/DDBJ databases">
        <title>Fecal carriage and genetic characteristics of carbapenem-resistant Enterobacterales among healthy adults from four provinces of China.</title>
        <authorList>
            <person name="Li Y."/>
            <person name="Zhang R."/>
        </authorList>
    </citation>
    <scope>NUCLEOTIDE SEQUENCE</scope>
    <source>
        <strain evidence="6">HN-136</strain>
    </source>
</reference>
<evidence type="ECO:0000313" key="3">
    <source>
        <dbReference type="EMBL" id="ELV3678675.1"/>
    </source>
</evidence>
<reference evidence="8" key="2">
    <citation type="submission" date="2020-06" db="EMBL/GenBank/DDBJ databases">
        <title>REHAB project genomes.</title>
        <authorList>
            <person name="Shaw L.P."/>
        </authorList>
    </citation>
    <scope>NUCLEOTIDE SEQUENCE [LARGE SCALE GENOMIC DNA]</scope>
    <source>
        <strain evidence="8">RHBSTW-00370</strain>
    </source>
</reference>
<dbReference type="RefSeq" id="WP_127790525.1">
    <property type="nucleotide sequence ID" value="NZ_AP028314.1"/>
</dbReference>
<dbReference type="Proteomes" id="UP001278087">
    <property type="component" value="Unassembled WGS sequence"/>
</dbReference>
<accession>A0A4S2X7H4</accession>
<evidence type="ECO:0000256" key="1">
    <source>
        <dbReference type="SAM" id="Phobius"/>
    </source>
</evidence>
<reference evidence="5" key="3">
    <citation type="submission" date="2020-09" db="EMBL/GenBank/DDBJ databases">
        <authorList>
            <consortium name="NCBI Pathogen Detection Project"/>
        </authorList>
    </citation>
    <scope>NUCLEOTIDE SEQUENCE</scope>
    <source>
        <strain evidence="5">O50</strain>
    </source>
</reference>
<keyword evidence="1" id="KW-0472">Membrane</keyword>
<proteinExistence type="predicted"/>
<reference evidence="5" key="1">
    <citation type="journal article" date="2018" name="Genome Biol.">
        <title>SKESA: strategic k-mer extension for scrupulous assemblies.</title>
        <authorList>
            <person name="Souvorov A."/>
            <person name="Agarwala R."/>
            <person name="Lipman D.J."/>
        </authorList>
    </citation>
    <scope>NUCLEOTIDE SEQUENCE</scope>
    <source>
        <strain evidence="5">O50</strain>
    </source>
</reference>
<gene>
    <name evidence="7" type="ORF">HV178_00920</name>
    <name evidence="5" type="ORF">I9Y29_004336</name>
    <name evidence="2" type="ORF">KY227_003781</name>
    <name evidence="4" type="ORF">PQQ21_000570</name>
    <name evidence="6" type="ORF">RYZ67_15815</name>
    <name evidence="3" type="ORF">SGX49_001064</name>
</gene>
<dbReference type="EMBL" id="CP056573">
    <property type="protein sequence ID" value="QLV28605.1"/>
    <property type="molecule type" value="Genomic_DNA"/>
</dbReference>
<keyword evidence="1" id="KW-0812">Transmembrane</keyword>
<dbReference type="AlphaFoldDB" id="A0A4S2X7H4"/>
<evidence type="ECO:0000313" key="6">
    <source>
        <dbReference type="EMBL" id="MDW2759937.1"/>
    </source>
</evidence>
<sequence length="78" mass="8874">MPKPDNEEFVVLTRVPKGWGYFCPLRRYSQLVWFTKLLCSCLALGKNNRQRRACATAGLGLSLLIINSYLLAHATLKF</sequence>
<keyword evidence="1" id="KW-1133">Transmembrane helix</keyword>
<evidence type="ECO:0000313" key="5">
    <source>
        <dbReference type="EMBL" id="HAT3899854.1"/>
    </source>
</evidence>